<evidence type="ECO:0000256" key="9">
    <source>
        <dbReference type="ARBA" id="ARBA00023167"/>
    </source>
</evidence>
<dbReference type="GO" id="GO:0009086">
    <property type="term" value="P:methionine biosynthetic process"/>
    <property type="evidence" value="ECO:0007669"/>
    <property type="project" value="UniProtKB-KW"/>
</dbReference>
<dbReference type="PANTHER" id="PTHR45754">
    <property type="entry name" value="METHYLENETETRAHYDROFOLATE REDUCTASE"/>
    <property type="match status" value="1"/>
</dbReference>
<dbReference type="SUPFAM" id="SSF51730">
    <property type="entry name" value="FAD-linked oxidoreductase"/>
    <property type="match status" value="1"/>
</dbReference>
<keyword evidence="14" id="KW-1185">Reference proteome</keyword>
<evidence type="ECO:0000256" key="2">
    <source>
        <dbReference type="ARBA" id="ARBA00004777"/>
    </source>
</evidence>
<keyword evidence="5 12" id="KW-0285">Flavoprotein</keyword>
<gene>
    <name evidence="13" type="ORF">HRUBRA_01342</name>
</gene>
<dbReference type="Gene3D" id="3.20.20.220">
    <property type="match status" value="1"/>
</dbReference>
<evidence type="ECO:0000256" key="7">
    <source>
        <dbReference type="ARBA" id="ARBA00023002"/>
    </source>
</evidence>
<dbReference type="NCBIfam" id="TIGR00676">
    <property type="entry name" value="fadh2"/>
    <property type="match status" value="1"/>
</dbReference>
<evidence type="ECO:0000256" key="11">
    <source>
        <dbReference type="ARBA" id="ARBA00048628"/>
    </source>
</evidence>
<dbReference type="HOGENOM" id="CLU_025841_0_0_6"/>
<comment type="pathway">
    <text evidence="2 12">One-carbon metabolism; tetrahydrofolate interconversion.</text>
</comment>
<dbReference type="InterPro" id="IPR004620">
    <property type="entry name" value="MTHF_reductase_bac"/>
</dbReference>
<dbReference type="GO" id="GO:0035999">
    <property type="term" value="P:tetrahydrofolate interconversion"/>
    <property type="evidence" value="ECO:0007669"/>
    <property type="project" value="UniProtKB-UniPathway"/>
</dbReference>
<evidence type="ECO:0000256" key="10">
    <source>
        <dbReference type="ARBA" id="ARBA00034478"/>
    </source>
</evidence>
<evidence type="ECO:0000256" key="12">
    <source>
        <dbReference type="RuleBase" id="RU003862"/>
    </source>
</evidence>
<organism evidence="13 14">
    <name type="scientific">Pseudohaliea rubra DSM 19751</name>
    <dbReference type="NCBI Taxonomy" id="1265313"/>
    <lineage>
        <taxon>Bacteria</taxon>
        <taxon>Pseudomonadati</taxon>
        <taxon>Pseudomonadota</taxon>
        <taxon>Gammaproteobacteria</taxon>
        <taxon>Cellvibrionales</taxon>
        <taxon>Halieaceae</taxon>
        <taxon>Pseudohaliea</taxon>
    </lineage>
</organism>
<keyword evidence="4" id="KW-0028">Amino-acid biosynthesis</keyword>
<protein>
    <recommendedName>
        <fullName evidence="12">Methylenetetrahydrofolate reductase</fullName>
        <ecNumber evidence="12">1.5.1.54</ecNumber>
    </recommendedName>
</protein>
<dbReference type="eggNOG" id="COG0685">
    <property type="taxonomic scope" value="Bacteria"/>
</dbReference>
<dbReference type="RefSeq" id="WP_035515615.1">
    <property type="nucleotide sequence ID" value="NZ_KN234756.1"/>
</dbReference>
<dbReference type="EC" id="1.5.1.54" evidence="12"/>
<comment type="cofactor">
    <cofactor evidence="1 12">
        <name>FAD</name>
        <dbReference type="ChEBI" id="CHEBI:57692"/>
    </cofactor>
</comment>
<dbReference type="STRING" id="1265313.HRUBRA_01342"/>
<dbReference type="Pfam" id="PF02219">
    <property type="entry name" value="MTHFR"/>
    <property type="match status" value="1"/>
</dbReference>
<proteinExistence type="inferred from homology"/>
<dbReference type="GO" id="GO:0005829">
    <property type="term" value="C:cytosol"/>
    <property type="evidence" value="ECO:0007669"/>
    <property type="project" value="InterPro"/>
</dbReference>
<dbReference type="CDD" id="cd00537">
    <property type="entry name" value="MTHFR"/>
    <property type="match status" value="1"/>
</dbReference>
<comment type="pathway">
    <text evidence="10">Amino-acid biosynthesis; L-methionine biosynthesis via de novo pathway.</text>
</comment>
<evidence type="ECO:0000256" key="8">
    <source>
        <dbReference type="ARBA" id="ARBA00023027"/>
    </source>
</evidence>
<dbReference type="GO" id="GO:0106312">
    <property type="term" value="F:methylenetetrahydrofolate reductase (NADH) activity"/>
    <property type="evidence" value="ECO:0007669"/>
    <property type="project" value="UniProtKB-EC"/>
</dbReference>
<evidence type="ECO:0000313" key="14">
    <source>
        <dbReference type="Proteomes" id="UP000029640"/>
    </source>
</evidence>
<evidence type="ECO:0000256" key="6">
    <source>
        <dbReference type="ARBA" id="ARBA00022827"/>
    </source>
</evidence>
<name>A0A095VSU3_9GAMM</name>
<keyword evidence="9" id="KW-0486">Methionine biosynthesis</keyword>
<dbReference type="AlphaFoldDB" id="A0A095VSU3"/>
<dbReference type="InterPro" id="IPR029041">
    <property type="entry name" value="FAD-linked_oxidoreductase-like"/>
</dbReference>
<evidence type="ECO:0000313" key="13">
    <source>
        <dbReference type="EMBL" id="KGE04118.1"/>
    </source>
</evidence>
<dbReference type="PATRIC" id="fig|1265313.6.peg.1326"/>
<dbReference type="EMBL" id="AUVB01000038">
    <property type="protein sequence ID" value="KGE04118.1"/>
    <property type="molecule type" value="Genomic_DNA"/>
</dbReference>
<keyword evidence="8" id="KW-0520">NAD</keyword>
<comment type="similarity">
    <text evidence="3 12">Belongs to the methylenetetrahydrofolate reductase family.</text>
</comment>
<evidence type="ECO:0000256" key="4">
    <source>
        <dbReference type="ARBA" id="ARBA00022605"/>
    </source>
</evidence>
<evidence type="ECO:0000256" key="5">
    <source>
        <dbReference type="ARBA" id="ARBA00022630"/>
    </source>
</evidence>
<dbReference type="Proteomes" id="UP000029640">
    <property type="component" value="Unassembled WGS sequence"/>
</dbReference>
<dbReference type="UniPathway" id="UPA00193"/>
<reference evidence="13 14" key="1">
    <citation type="journal article" date="2014" name="Genome Announc.">
        <title>Genome Sequence of Gammaproteobacterial Pseudohaliea rubra Type Strain DSM 19751, Isolated from Coastal Seawater of the Mediterranean Sea.</title>
        <authorList>
            <person name="Spring S."/>
            <person name="Fiebig A."/>
            <person name="Riedel T."/>
            <person name="Goker M."/>
            <person name="Klenk H.P."/>
        </authorList>
    </citation>
    <scope>NUCLEOTIDE SEQUENCE [LARGE SCALE GENOMIC DNA]</scope>
    <source>
        <strain evidence="13 14">DSM 19751</strain>
    </source>
</reference>
<comment type="caution">
    <text evidence="13">The sequence shown here is derived from an EMBL/GenBank/DDBJ whole genome shotgun (WGS) entry which is preliminary data.</text>
</comment>
<comment type="catalytic activity">
    <reaction evidence="11">
        <text>(6S)-5-methyl-5,6,7,8-tetrahydrofolate + NAD(+) = (6R)-5,10-methylene-5,6,7,8-tetrahydrofolate + NADH + H(+)</text>
        <dbReference type="Rhea" id="RHEA:19821"/>
        <dbReference type="ChEBI" id="CHEBI:15378"/>
        <dbReference type="ChEBI" id="CHEBI:15636"/>
        <dbReference type="ChEBI" id="CHEBI:18608"/>
        <dbReference type="ChEBI" id="CHEBI:57540"/>
        <dbReference type="ChEBI" id="CHEBI:57945"/>
        <dbReference type="EC" id="1.5.1.54"/>
    </reaction>
    <physiologicalReaction direction="right-to-left" evidence="11">
        <dbReference type="Rhea" id="RHEA:19823"/>
    </physiologicalReaction>
</comment>
<dbReference type="GO" id="GO:0071949">
    <property type="term" value="F:FAD binding"/>
    <property type="evidence" value="ECO:0007669"/>
    <property type="project" value="TreeGrafter"/>
</dbReference>
<evidence type="ECO:0000256" key="1">
    <source>
        <dbReference type="ARBA" id="ARBA00001974"/>
    </source>
</evidence>
<evidence type="ECO:0000256" key="3">
    <source>
        <dbReference type="ARBA" id="ARBA00006743"/>
    </source>
</evidence>
<dbReference type="OrthoDB" id="9812555at2"/>
<accession>A0A095VSU3</accession>
<dbReference type="PANTHER" id="PTHR45754:SF3">
    <property type="entry name" value="METHYLENETETRAHYDROFOLATE REDUCTASE (NADPH)"/>
    <property type="match status" value="1"/>
</dbReference>
<sequence>MARKPEISFEFFPPKTDAGRDKLLAQTAPALAALAPGFFSVTYGAGGSTRDRTFDTVTALADLGLTVAPHLSFGGDDGATIGDLLERYKARGIDRIVALRGDIPSGNGAGATIVYANELVTFIRERTGDHFHIEVAAYPEIHPQALSYESDIRYLRGKFDAGADSGITQYFYSPEAYFYFLDRCAAAGIEAPIVPGIMPITNYQNLARFSRNCGAEIPRWICQRIEGFGDDQESIRQFGIEVVTQLCGTLIDSGAPGLHFYTMNQVEPTRQICENLGLKGC</sequence>
<keyword evidence="6 12" id="KW-0274">FAD</keyword>
<dbReference type="InterPro" id="IPR003171">
    <property type="entry name" value="Mehydrof_redctse-like"/>
</dbReference>
<keyword evidence="7 12" id="KW-0560">Oxidoreductase</keyword>